<dbReference type="InterPro" id="IPR029070">
    <property type="entry name" value="Chitinase_insertion_sf"/>
</dbReference>
<dbReference type="Gene3D" id="3.20.20.80">
    <property type="entry name" value="Glycosidases"/>
    <property type="match status" value="1"/>
</dbReference>
<sequence length="791" mass="86256">MDTSTPSSLFQDTANLKSVKPDLKIFISVGGWSFSDNGTVTQPLYSEIAADAGKRQTFANNVVHFMRQYGFDGLDIDWEYPGASDRGGSKADTANFVTLLQNLRQTFDASGNHFGLTFTAPSSYWYLRWFDLPNLIKYADWINLMTYDLHGVWDATNPIGSIVQGHTNLTEIKLAAELFWRVNIPPSKLVMGFGFYGRSFTLADPSCNTPGCPFSGASNPGPCTGTGGILSYYEIMDVLHGGSLTKRDTSIKPTHDTTDAVNYFTFNNNQWVSYDDAVTFKQKTDWADSVGLGGALIWASDLDDDKYTAHSGLLGRTVLSTSSLQTVDKALSSPQSVIQDLAGSNGQNCFAYQGKCVNLNDNNAMQAACRSGFTVVGWDDAGCGKKKCVRLDGHCGKPICCPTNEAPKNCIWRGDNNGQGTASDCSAQCLPGETNIKGIGSSWGGGFLNDGNTNKCGRGFKERAKESTYIAVLPNGFELVIVAAIYPAIGRLYEVPNAGQVLRRLFRLIQGWCIGPAVNVATVAPGSNPPGLGGMQTEHPVDRQIAARFIEAASSGLLRNRYPTHLPGIGSNFFQNYWDHPLHGLANAPAVGGLNGAKPLTPNDRMMEAFGSDDYPYPLLPTDQQINGPKGNLMNLNAPADLGGIGRLARTAVQQDTPQAADTLLSEVRVIFAIFEYMNTNDFATRFNAVRDQVRTQLGHIEQASGVQNLQSWWDVFTNDYFLQIEDWAQSWADQAITAAAAPYLSARNSGRNPRTYAQVINTMQQWHQLLATILRFPPYTGSMPLPYYGD</sequence>
<gene>
    <name evidence="11" type="ORF">OEA41_004471</name>
</gene>
<evidence type="ECO:0000313" key="11">
    <source>
        <dbReference type="EMBL" id="KAK3168025.1"/>
    </source>
</evidence>
<protein>
    <recommendedName>
        <fullName evidence="3">chitinase</fullName>
        <ecNumber evidence="3">3.2.1.14</ecNumber>
    </recommendedName>
</protein>
<feature type="domain" description="GH18" evidence="10">
    <location>
        <begin position="1"/>
        <end position="317"/>
    </location>
</feature>
<keyword evidence="12" id="KW-1185">Reference proteome</keyword>
<name>A0AAE0DG64_9LECA</name>
<evidence type="ECO:0000256" key="7">
    <source>
        <dbReference type="ARBA" id="ARBA00023295"/>
    </source>
</evidence>
<keyword evidence="6" id="KW-0119">Carbohydrate metabolism</keyword>
<reference evidence="11" key="1">
    <citation type="submission" date="2022-11" db="EMBL/GenBank/DDBJ databases">
        <title>Chromosomal genome sequence assembly and mating type (MAT) locus characterization of the leprose asexual lichenized fungus Lepraria neglecta (Nyl.) Erichsen.</title>
        <authorList>
            <person name="Allen J.L."/>
            <person name="Pfeffer B."/>
        </authorList>
    </citation>
    <scope>NUCLEOTIDE SEQUENCE</scope>
    <source>
        <strain evidence="11">Allen 5258</strain>
    </source>
</reference>
<accession>A0AAE0DG64</accession>
<dbReference type="PANTHER" id="PTHR11177">
    <property type="entry name" value="CHITINASE"/>
    <property type="match status" value="1"/>
</dbReference>
<evidence type="ECO:0000256" key="3">
    <source>
        <dbReference type="ARBA" id="ARBA00012729"/>
    </source>
</evidence>
<dbReference type="InterPro" id="IPR001223">
    <property type="entry name" value="Glyco_hydro18_cat"/>
</dbReference>
<dbReference type="GO" id="GO:0008843">
    <property type="term" value="F:endochitinase activity"/>
    <property type="evidence" value="ECO:0007669"/>
    <property type="project" value="UniProtKB-EC"/>
</dbReference>
<dbReference type="PROSITE" id="PS01095">
    <property type="entry name" value="GH18_1"/>
    <property type="match status" value="1"/>
</dbReference>
<organism evidence="11 12">
    <name type="scientific">Lepraria neglecta</name>
    <dbReference type="NCBI Taxonomy" id="209136"/>
    <lineage>
        <taxon>Eukaryota</taxon>
        <taxon>Fungi</taxon>
        <taxon>Dikarya</taxon>
        <taxon>Ascomycota</taxon>
        <taxon>Pezizomycotina</taxon>
        <taxon>Lecanoromycetes</taxon>
        <taxon>OSLEUM clade</taxon>
        <taxon>Lecanoromycetidae</taxon>
        <taxon>Lecanorales</taxon>
        <taxon>Lecanorineae</taxon>
        <taxon>Stereocaulaceae</taxon>
        <taxon>Lepraria</taxon>
    </lineage>
</organism>
<comment type="catalytic activity">
    <reaction evidence="1">
        <text>Random endo-hydrolysis of N-acetyl-beta-D-glucosaminide (1-&gt;4)-beta-linkages in chitin and chitodextrins.</text>
        <dbReference type="EC" id="3.2.1.14"/>
    </reaction>
</comment>
<keyword evidence="4 9" id="KW-0378">Hydrolase</keyword>
<comment type="similarity">
    <text evidence="2">Belongs to the glycosyl hydrolase 18 family. Chitinase class V subfamily.</text>
</comment>
<evidence type="ECO:0000256" key="1">
    <source>
        <dbReference type="ARBA" id="ARBA00000822"/>
    </source>
</evidence>
<dbReference type="Proteomes" id="UP001276659">
    <property type="component" value="Unassembled WGS sequence"/>
</dbReference>
<dbReference type="InterPro" id="IPR001579">
    <property type="entry name" value="Glyco_hydro_18_chit_AS"/>
</dbReference>
<dbReference type="Pfam" id="PF00704">
    <property type="entry name" value="Glyco_hydro_18"/>
    <property type="match status" value="1"/>
</dbReference>
<keyword evidence="7 9" id="KW-0326">Glycosidase</keyword>
<dbReference type="InterPro" id="IPR011583">
    <property type="entry name" value="Chitinase_II/V-like_cat"/>
</dbReference>
<dbReference type="SUPFAM" id="SSF54556">
    <property type="entry name" value="Chitinase insertion domain"/>
    <property type="match status" value="1"/>
</dbReference>
<keyword evidence="8" id="KW-0624">Polysaccharide degradation</keyword>
<dbReference type="SUPFAM" id="SSF51445">
    <property type="entry name" value="(Trans)glycosidases"/>
    <property type="match status" value="1"/>
</dbReference>
<keyword evidence="5" id="KW-0146">Chitin degradation</keyword>
<evidence type="ECO:0000256" key="2">
    <source>
        <dbReference type="ARBA" id="ARBA00008682"/>
    </source>
</evidence>
<dbReference type="SMART" id="SM00636">
    <property type="entry name" value="Glyco_18"/>
    <property type="match status" value="1"/>
</dbReference>
<dbReference type="InterPro" id="IPR017853">
    <property type="entry name" value="GH"/>
</dbReference>
<dbReference type="EC" id="3.2.1.14" evidence="3"/>
<evidence type="ECO:0000259" key="10">
    <source>
        <dbReference type="PROSITE" id="PS51910"/>
    </source>
</evidence>
<dbReference type="Gene3D" id="3.10.50.10">
    <property type="match status" value="1"/>
</dbReference>
<dbReference type="GO" id="GO:0008061">
    <property type="term" value="F:chitin binding"/>
    <property type="evidence" value="ECO:0007669"/>
    <property type="project" value="InterPro"/>
</dbReference>
<evidence type="ECO:0000313" key="12">
    <source>
        <dbReference type="Proteomes" id="UP001276659"/>
    </source>
</evidence>
<dbReference type="EMBL" id="JASNWA010000010">
    <property type="protein sequence ID" value="KAK3168025.1"/>
    <property type="molecule type" value="Genomic_DNA"/>
</dbReference>
<comment type="caution">
    <text evidence="11">The sequence shown here is derived from an EMBL/GenBank/DDBJ whole genome shotgun (WGS) entry which is preliminary data.</text>
</comment>
<evidence type="ECO:0000256" key="6">
    <source>
        <dbReference type="ARBA" id="ARBA00023277"/>
    </source>
</evidence>
<dbReference type="InterPro" id="IPR050314">
    <property type="entry name" value="Glycosyl_Hydrlase_18"/>
</dbReference>
<evidence type="ECO:0000256" key="8">
    <source>
        <dbReference type="ARBA" id="ARBA00023326"/>
    </source>
</evidence>
<evidence type="ECO:0000256" key="4">
    <source>
        <dbReference type="ARBA" id="ARBA00022801"/>
    </source>
</evidence>
<dbReference type="AlphaFoldDB" id="A0AAE0DG64"/>
<dbReference type="GO" id="GO:0000272">
    <property type="term" value="P:polysaccharide catabolic process"/>
    <property type="evidence" value="ECO:0007669"/>
    <property type="project" value="UniProtKB-KW"/>
</dbReference>
<dbReference type="PANTHER" id="PTHR11177:SF397">
    <property type="entry name" value="CHITINASE"/>
    <property type="match status" value="1"/>
</dbReference>
<evidence type="ECO:0000256" key="5">
    <source>
        <dbReference type="ARBA" id="ARBA00023024"/>
    </source>
</evidence>
<dbReference type="PROSITE" id="PS51910">
    <property type="entry name" value="GH18_2"/>
    <property type="match status" value="1"/>
</dbReference>
<dbReference type="GO" id="GO:0006032">
    <property type="term" value="P:chitin catabolic process"/>
    <property type="evidence" value="ECO:0007669"/>
    <property type="project" value="UniProtKB-KW"/>
</dbReference>
<evidence type="ECO:0000256" key="9">
    <source>
        <dbReference type="RuleBase" id="RU000489"/>
    </source>
</evidence>
<proteinExistence type="inferred from homology"/>